<keyword evidence="5 7" id="KW-0720">Serine protease</keyword>
<keyword evidence="2 7" id="KW-0645">Protease</keyword>
<dbReference type="OrthoDB" id="10256524at2759"/>
<dbReference type="PROSITE" id="PS00138">
    <property type="entry name" value="SUBTILASE_SER"/>
    <property type="match status" value="1"/>
</dbReference>
<dbReference type="InterPro" id="IPR023827">
    <property type="entry name" value="Peptidase_S8_Asp-AS"/>
</dbReference>
<evidence type="ECO:0000256" key="8">
    <source>
        <dbReference type="RuleBase" id="RU003355"/>
    </source>
</evidence>
<dbReference type="PANTHER" id="PTHR43806">
    <property type="entry name" value="PEPTIDASE S8"/>
    <property type="match status" value="1"/>
</dbReference>
<dbReference type="InterPro" id="IPR034187">
    <property type="entry name" value="Peptidases_S8_5"/>
</dbReference>
<dbReference type="InterPro" id="IPR015500">
    <property type="entry name" value="Peptidase_S8_subtilisin-rel"/>
</dbReference>
<feature type="domain" description="C5a peptidase/Subtilisin-like protease SBT2-like Fn3-like" evidence="11">
    <location>
        <begin position="620"/>
        <end position="732"/>
    </location>
</feature>
<dbReference type="InterPro" id="IPR010435">
    <property type="entry name" value="C5a/SBT2-like_Fn3"/>
</dbReference>
<reference evidence="12" key="1">
    <citation type="submission" date="2021-10" db="EMBL/GenBank/DDBJ databases">
        <authorList>
            <person name="Piombo E."/>
        </authorList>
    </citation>
    <scope>NUCLEOTIDE SEQUENCE</scope>
</reference>
<dbReference type="PROSITE" id="PS51892">
    <property type="entry name" value="SUBTILASE"/>
    <property type="match status" value="1"/>
</dbReference>
<evidence type="ECO:0000256" key="6">
    <source>
        <dbReference type="PIRSR" id="PIRSR615500-1"/>
    </source>
</evidence>
<evidence type="ECO:0000256" key="5">
    <source>
        <dbReference type="ARBA" id="ARBA00022825"/>
    </source>
</evidence>
<feature type="signal peptide" evidence="9">
    <location>
        <begin position="1"/>
        <end position="19"/>
    </location>
</feature>
<accession>A0A9N9U385</accession>
<comment type="similarity">
    <text evidence="1 7 8">Belongs to the peptidase S8 family.</text>
</comment>
<dbReference type="Pfam" id="PF06280">
    <property type="entry name" value="fn3_5"/>
    <property type="match status" value="1"/>
</dbReference>
<feature type="active site" description="Charge relay system" evidence="6 7">
    <location>
        <position position="215"/>
    </location>
</feature>
<evidence type="ECO:0000256" key="3">
    <source>
        <dbReference type="ARBA" id="ARBA00022729"/>
    </source>
</evidence>
<dbReference type="AlphaFoldDB" id="A0A9N9U385"/>
<keyword evidence="4 7" id="KW-0378">Hydrolase</keyword>
<dbReference type="InterPro" id="IPR036852">
    <property type="entry name" value="Peptidase_S8/S53_dom_sf"/>
</dbReference>
<name>A0A9N9U385_9HYPO</name>
<evidence type="ECO:0000313" key="12">
    <source>
        <dbReference type="EMBL" id="CAG9979830.1"/>
    </source>
</evidence>
<feature type="active site" description="Charge relay system" evidence="6 7">
    <location>
        <position position="149"/>
    </location>
</feature>
<dbReference type="PROSITE" id="PS00136">
    <property type="entry name" value="SUBTILASE_ASP"/>
    <property type="match status" value="1"/>
</dbReference>
<evidence type="ECO:0000256" key="4">
    <source>
        <dbReference type="ARBA" id="ARBA00022801"/>
    </source>
</evidence>
<proteinExistence type="inferred from homology"/>
<comment type="caution">
    <text evidence="12">The sequence shown here is derived from an EMBL/GenBank/DDBJ whole genome shotgun (WGS) entry which is preliminary data.</text>
</comment>
<sequence length="935" mass="101809">MRFNRLLALPLVAGSFANSFHVRDEEIPVQDININKQFIIQVEPGTDLEGLKKELSSKNQVKILKTFDSDVFAGVTIESDGYNVDTLNSIDAVKQSWPVSKVELPPLEDLAELVQVNEASNYSIHSWTGVDKAHEAGILGKGVKVAIVDTGIEYSHDAVSSREIRICNHWLTYYQLGGGFGASYKVSGGYDLVGDGNWPIGALAPDDDPMDKRGHGTHVAGIVGGKTDWFTGVAPEAELLAYKVFSTDSNTYDNILIEAFIMAYEAGADIITCSVGAAGGWSNGPWATVASNIAEKGVIVTIAASNSGSYGPFYANSGSSGKDVLAIASAKAGTLAASPFELNLALDGKTTTSQVGYRYNYNPWTFKGMKIYPLYNDTTRDNQACTANDIPESTPDLSNVIVLIKRGKCDYLEQEFNLISHNVTQIMFYNNESSPDDPISWLSRSKALVEKEVGEAIVETVKAGGEATVDFQKYADAKWYMGLYNGVGNRPSYFTSWGGLFDMDLKPDVAAPGGEILSSWLGNTWRIASGTSMATPYAAGVAALYLSKFGGRATHGAGVSKTFNNKVITGGSSMPWSIVDKTYPDDTGFWAPTIQAGSGLLNAWKLLTYTTTLGSSKWLLNDTEHFTETHSVEITNNADTEAEYEFNLQPAAGVQAAPSSGVGVALLNQIKPVEMVPSVSMPSGTFKVGAGETKTAEFIFDYPRGLDESKQPLYSGKVLISSSLGEQLSVPYFGAAYSLREAYKDIFIEGTPYMRSPTYDITQKSNFTFDVRMDGSTKQDYPKAYASFAFGCDELRWDIYESGWKESSWTYPPVVGEGGYLGAATSFRDSGIKTYFDPTKDDKENTVPFPIRATPRNIISVPVAGYDQYRFFWLGKLANGSYINPGKYTSDQEKRLISGFSSMRFAALRPLGDRTVSTDWDIWDTPEITVLPLSD</sequence>
<evidence type="ECO:0000259" key="11">
    <source>
        <dbReference type="Pfam" id="PF06280"/>
    </source>
</evidence>
<feature type="chain" id="PRO_5040504152" evidence="9">
    <location>
        <begin position="20"/>
        <end position="935"/>
    </location>
</feature>
<evidence type="ECO:0000259" key="10">
    <source>
        <dbReference type="Pfam" id="PF00082"/>
    </source>
</evidence>
<dbReference type="InterPro" id="IPR023828">
    <property type="entry name" value="Peptidase_S8_Ser-AS"/>
</dbReference>
<dbReference type="Pfam" id="PF00082">
    <property type="entry name" value="Peptidase_S8"/>
    <property type="match status" value="1"/>
</dbReference>
<dbReference type="InterPro" id="IPR022398">
    <property type="entry name" value="Peptidase_S8_His-AS"/>
</dbReference>
<organism evidence="12 13">
    <name type="scientific">Clonostachys byssicola</name>
    <dbReference type="NCBI Taxonomy" id="160290"/>
    <lineage>
        <taxon>Eukaryota</taxon>
        <taxon>Fungi</taxon>
        <taxon>Dikarya</taxon>
        <taxon>Ascomycota</taxon>
        <taxon>Pezizomycotina</taxon>
        <taxon>Sordariomycetes</taxon>
        <taxon>Hypocreomycetidae</taxon>
        <taxon>Hypocreales</taxon>
        <taxon>Bionectriaceae</taxon>
        <taxon>Clonostachys</taxon>
    </lineage>
</organism>
<dbReference type="CDD" id="cd07489">
    <property type="entry name" value="Peptidases_S8_5"/>
    <property type="match status" value="1"/>
</dbReference>
<evidence type="ECO:0000313" key="13">
    <source>
        <dbReference type="Proteomes" id="UP000754883"/>
    </source>
</evidence>
<dbReference type="SUPFAM" id="SSF52743">
    <property type="entry name" value="Subtilisin-like"/>
    <property type="match status" value="1"/>
</dbReference>
<dbReference type="GO" id="GO:0006508">
    <property type="term" value="P:proteolysis"/>
    <property type="evidence" value="ECO:0007669"/>
    <property type="project" value="UniProtKB-KW"/>
</dbReference>
<dbReference type="InterPro" id="IPR000209">
    <property type="entry name" value="Peptidase_S8/S53_dom"/>
</dbReference>
<dbReference type="Gene3D" id="3.40.50.200">
    <property type="entry name" value="Peptidase S8/S53 domain"/>
    <property type="match status" value="2"/>
</dbReference>
<evidence type="ECO:0000256" key="9">
    <source>
        <dbReference type="SAM" id="SignalP"/>
    </source>
</evidence>
<dbReference type="InterPro" id="IPR050131">
    <property type="entry name" value="Peptidase_S8_subtilisin-like"/>
</dbReference>
<feature type="active site" description="Charge relay system" evidence="6 7">
    <location>
        <position position="532"/>
    </location>
</feature>
<keyword evidence="3 9" id="KW-0732">Signal</keyword>
<evidence type="ECO:0000256" key="7">
    <source>
        <dbReference type="PROSITE-ProRule" id="PRU01240"/>
    </source>
</evidence>
<dbReference type="GO" id="GO:0016020">
    <property type="term" value="C:membrane"/>
    <property type="evidence" value="ECO:0007669"/>
    <property type="project" value="InterPro"/>
</dbReference>
<evidence type="ECO:0000256" key="2">
    <source>
        <dbReference type="ARBA" id="ARBA00022670"/>
    </source>
</evidence>
<dbReference type="GO" id="GO:0004252">
    <property type="term" value="F:serine-type endopeptidase activity"/>
    <property type="evidence" value="ECO:0007669"/>
    <property type="project" value="UniProtKB-UniRule"/>
</dbReference>
<evidence type="ECO:0000256" key="1">
    <source>
        <dbReference type="ARBA" id="ARBA00011073"/>
    </source>
</evidence>
<feature type="domain" description="Peptidase S8/S53" evidence="10">
    <location>
        <begin position="140"/>
        <end position="550"/>
    </location>
</feature>
<dbReference type="EMBL" id="CABFNO020001301">
    <property type="protein sequence ID" value="CAG9979830.1"/>
    <property type="molecule type" value="Genomic_DNA"/>
</dbReference>
<protein>
    <submittedName>
        <fullName evidence="12">Uncharacterized protein</fullName>
    </submittedName>
</protein>
<dbReference type="Gene3D" id="3.50.30.30">
    <property type="match status" value="1"/>
</dbReference>
<dbReference type="PANTHER" id="PTHR43806:SF66">
    <property type="entry name" value="SERIN ENDOPEPTIDASE"/>
    <property type="match status" value="1"/>
</dbReference>
<gene>
    <name evidence="12" type="ORF">CBYS24578_00005156</name>
</gene>
<keyword evidence="13" id="KW-1185">Reference proteome</keyword>
<dbReference type="Proteomes" id="UP000754883">
    <property type="component" value="Unassembled WGS sequence"/>
</dbReference>
<dbReference type="PROSITE" id="PS00137">
    <property type="entry name" value="SUBTILASE_HIS"/>
    <property type="match status" value="1"/>
</dbReference>
<dbReference type="PRINTS" id="PR00723">
    <property type="entry name" value="SUBTILISIN"/>
</dbReference>